<keyword evidence="3" id="KW-1003">Cell membrane</keyword>
<dbReference type="GO" id="GO:0012505">
    <property type="term" value="C:endomembrane system"/>
    <property type="evidence" value="ECO:0007669"/>
    <property type="project" value="UniProtKB-SubCell"/>
</dbReference>
<keyword evidence="5" id="KW-0812">Transmembrane</keyword>
<dbReference type="EMBL" id="HBNS01002671">
    <property type="protein sequence ID" value="CAE4582238.1"/>
    <property type="molecule type" value="Transcribed_RNA"/>
</dbReference>
<reference evidence="12" key="1">
    <citation type="submission" date="2021-01" db="EMBL/GenBank/DDBJ databases">
        <authorList>
            <person name="Corre E."/>
            <person name="Pelletier E."/>
            <person name="Niang G."/>
            <person name="Scheremetjew M."/>
            <person name="Finn R."/>
            <person name="Kale V."/>
            <person name="Holt S."/>
            <person name="Cochrane G."/>
            <person name="Meng A."/>
            <person name="Brown T."/>
            <person name="Cohen L."/>
        </authorList>
    </citation>
    <scope>NUCLEOTIDE SEQUENCE</scope>
    <source>
        <strain evidence="12">GSO104</strain>
    </source>
</reference>
<proteinExistence type="predicted"/>
<keyword evidence="9" id="KW-0675">Receptor</keyword>
<dbReference type="AlphaFoldDB" id="A0A7S4QFM3"/>
<protein>
    <recommendedName>
        <fullName evidence="13">Leucine-rich repeat-containing N-terminal plant-type domain-containing protein</fullName>
    </recommendedName>
</protein>
<dbReference type="GO" id="GO:0005886">
    <property type="term" value="C:plasma membrane"/>
    <property type="evidence" value="ECO:0007669"/>
    <property type="project" value="UniProtKB-SubCell"/>
</dbReference>
<evidence type="ECO:0000256" key="8">
    <source>
        <dbReference type="ARBA" id="ARBA00023136"/>
    </source>
</evidence>
<dbReference type="PANTHER" id="PTHR27004:SF203">
    <property type="entry name" value="LEUCINE-RICH REPEAT-CONTAINING N-TERMINAL PLANT-TYPE DOMAIN-CONTAINING PROTEIN"/>
    <property type="match status" value="1"/>
</dbReference>
<dbReference type="Gene3D" id="3.80.10.10">
    <property type="entry name" value="Ribonuclease Inhibitor"/>
    <property type="match status" value="1"/>
</dbReference>
<name>A0A7S4QFM3_9STRA</name>
<evidence type="ECO:0000256" key="3">
    <source>
        <dbReference type="ARBA" id="ARBA00022475"/>
    </source>
</evidence>
<evidence type="ECO:0000256" key="11">
    <source>
        <dbReference type="ARBA" id="ARBA00037847"/>
    </source>
</evidence>
<dbReference type="FunFam" id="3.80.10.10:FF:000383">
    <property type="entry name" value="Leucine-rich repeat receptor protein kinase EMS1"/>
    <property type="match status" value="1"/>
</dbReference>
<evidence type="ECO:0000256" key="5">
    <source>
        <dbReference type="ARBA" id="ARBA00022692"/>
    </source>
</evidence>
<organism evidence="12">
    <name type="scientific">Ditylum brightwellii</name>
    <dbReference type="NCBI Taxonomy" id="49249"/>
    <lineage>
        <taxon>Eukaryota</taxon>
        <taxon>Sar</taxon>
        <taxon>Stramenopiles</taxon>
        <taxon>Ochrophyta</taxon>
        <taxon>Bacillariophyta</taxon>
        <taxon>Mediophyceae</taxon>
        <taxon>Lithodesmiophycidae</taxon>
        <taxon>Lithodesmiales</taxon>
        <taxon>Lithodesmiaceae</taxon>
        <taxon>Ditylum</taxon>
    </lineage>
</organism>
<keyword evidence="8" id="KW-0472">Membrane</keyword>
<evidence type="ECO:0000256" key="4">
    <source>
        <dbReference type="ARBA" id="ARBA00022614"/>
    </source>
</evidence>
<evidence type="ECO:0000256" key="2">
    <source>
        <dbReference type="ARBA" id="ARBA00004479"/>
    </source>
</evidence>
<evidence type="ECO:0000256" key="6">
    <source>
        <dbReference type="ARBA" id="ARBA00022737"/>
    </source>
</evidence>
<sequence length="223" mass="23935">MCDTGDGTTVVSIDIPGTDLSATIPHELGQLKSLHTLVLSENEIRGRIPHEVSDLPKLEKINLANNLITGTVPSFASEVLGSVDLSGNLLTGHLPEDFGVGHPLMKLYDVMKNSISGTIPASVLEMTNLQTLSLTRNAFSGLIPKGLGTLQYLRFLYLDNNYFVGPIPADLAHLDVKNVNGGGLEEVWLQENMLSGTVPAALAAASKLVDLFLDGKISDWMRC</sequence>
<accession>A0A7S4QFM3</accession>
<dbReference type="Pfam" id="PF13855">
    <property type="entry name" value="LRR_8"/>
    <property type="match status" value="2"/>
</dbReference>
<keyword evidence="6" id="KW-0677">Repeat</keyword>
<gene>
    <name evidence="12" type="ORF">DBRI00130_LOCUS2146</name>
</gene>
<dbReference type="SUPFAM" id="SSF52058">
    <property type="entry name" value="L domain-like"/>
    <property type="match status" value="1"/>
</dbReference>
<evidence type="ECO:0008006" key="13">
    <source>
        <dbReference type="Google" id="ProtNLM"/>
    </source>
</evidence>
<keyword evidence="7" id="KW-1133">Transmembrane helix</keyword>
<dbReference type="Pfam" id="PF00560">
    <property type="entry name" value="LRR_1"/>
    <property type="match status" value="1"/>
</dbReference>
<evidence type="ECO:0000256" key="7">
    <source>
        <dbReference type="ARBA" id="ARBA00022989"/>
    </source>
</evidence>
<evidence type="ECO:0000256" key="1">
    <source>
        <dbReference type="ARBA" id="ARBA00004236"/>
    </source>
</evidence>
<evidence type="ECO:0000256" key="9">
    <source>
        <dbReference type="ARBA" id="ARBA00023170"/>
    </source>
</evidence>
<evidence type="ECO:0000313" key="12">
    <source>
        <dbReference type="EMBL" id="CAE4582238.1"/>
    </source>
</evidence>
<dbReference type="InterPro" id="IPR001611">
    <property type="entry name" value="Leu-rich_rpt"/>
</dbReference>
<comment type="subcellular location">
    <subcellularLocation>
        <location evidence="1">Cell membrane</location>
    </subcellularLocation>
    <subcellularLocation>
        <location evidence="11">Endomembrane system</location>
        <topology evidence="11">Single-pass membrane protein</topology>
    </subcellularLocation>
    <subcellularLocation>
        <location evidence="2">Membrane</location>
        <topology evidence="2">Single-pass type I membrane protein</topology>
    </subcellularLocation>
</comment>
<keyword evidence="10" id="KW-0325">Glycoprotein</keyword>
<dbReference type="PANTHER" id="PTHR27004">
    <property type="entry name" value="RECEPTOR-LIKE PROTEIN 12 ISOFORM X1"/>
    <property type="match status" value="1"/>
</dbReference>
<evidence type="ECO:0000256" key="10">
    <source>
        <dbReference type="ARBA" id="ARBA00023180"/>
    </source>
</evidence>
<dbReference type="InterPro" id="IPR032675">
    <property type="entry name" value="LRR_dom_sf"/>
</dbReference>
<keyword evidence="4" id="KW-0433">Leucine-rich repeat</keyword>